<comment type="similarity">
    <text evidence="1">Belongs to the bacterial solute-binding protein 8 family.</text>
</comment>
<evidence type="ECO:0000256" key="1">
    <source>
        <dbReference type="ARBA" id="ARBA00008814"/>
    </source>
</evidence>
<keyword evidence="2" id="KW-1133">Transmembrane helix</keyword>
<dbReference type="Gene3D" id="3.40.50.1980">
    <property type="entry name" value="Nitrogenase molybdenum iron protein domain"/>
    <property type="match status" value="2"/>
</dbReference>
<protein>
    <submittedName>
        <fullName evidence="4">Iron ABC transporter substrate-binding protein</fullName>
    </submittedName>
</protein>
<name>A0A3S6QXZ4_9LACO</name>
<feature type="domain" description="Fe/B12 periplasmic-binding" evidence="3">
    <location>
        <begin position="40"/>
        <end position="289"/>
    </location>
</feature>
<gene>
    <name evidence="4" type="ORF">BSQ50_10690</name>
</gene>
<dbReference type="AlphaFoldDB" id="A0A3S6QXZ4"/>
<sequence length="289" mass="32402">MADKRTKLWLIASLFIILLGGGILYSFWYRPSQPHRQTTRVIATTTAITAIMAKLDVKLVAVPTTTQTLPQQYRKLPRVGNHVSINWQNLLAAKPDVVYVDSELADEYQAKLKEQKITMKALDLQTYPQMLKTIKYLGEKYGKQTAAKKLIAQLQIKTVHRKKHPRVLILMGMPGGSFLAMNNKSYLGELVEKAGGKVVGADPHSLYTSPNSEKIAQANPQIVIRLAHAMPTEVEAAFKIAFQADPYNQLIAVKNHHVYDVKAPVFSPTANLQVNKAYSQIKEWVNQVE</sequence>
<dbReference type="Proteomes" id="UP000324497">
    <property type="component" value="Chromosome"/>
</dbReference>
<evidence type="ECO:0000313" key="5">
    <source>
        <dbReference type="Proteomes" id="UP000324497"/>
    </source>
</evidence>
<dbReference type="GO" id="GO:0071281">
    <property type="term" value="P:cellular response to iron ion"/>
    <property type="evidence" value="ECO:0007669"/>
    <property type="project" value="TreeGrafter"/>
</dbReference>
<dbReference type="PANTHER" id="PTHR30535:SF36">
    <property type="entry name" value="HIGH-AFFINITY HEME UPTAKE SYSTEM PROTEIN ISDE"/>
    <property type="match status" value="1"/>
</dbReference>
<evidence type="ECO:0000256" key="2">
    <source>
        <dbReference type="SAM" id="Phobius"/>
    </source>
</evidence>
<dbReference type="EMBL" id="CP018180">
    <property type="protein sequence ID" value="AUJ32964.1"/>
    <property type="molecule type" value="Genomic_DNA"/>
</dbReference>
<evidence type="ECO:0000313" key="4">
    <source>
        <dbReference type="EMBL" id="AUJ32964.1"/>
    </source>
</evidence>
<organism evidence="4 5">
    <name type="scientific">Liquorilactobacillus nagelii</name>
    <dbReference type="NCBI Taxonomy" id="82688"/>
    <lineage>
        <taxon>Bacteria</taxon>
        <taxon>Bacillati</taxon>
        <taxon>Bacillota</taxon>
        <taxon>Bacilli</taxon>
        <taxon>Lactobacillales</taxon>
        <taxon>Lactobacillaceae</taxon>
        <taxon>Liquorilactobacillus</taxon>
    </lineage>
</organism>
<dbReference type="InterPro" id="IPR002491">
    <property type="entry name" value="ABC_transptr_periplasmic_BD"/>
</dbReference>
<keyword evidence="2" id="KW-0812">Transmembrane</keyword>
<dbReference type="PANTHER" id="PTHR30535">
    <property type="entry name" value="VITAMIN B12-BINDING PROTEIN"/>
    <property type="match status" value="1"/>
</dbReference>
<dbReference type="SUPFAM" id="SSF53807">
    <property type="entry name" value="Helical backbone' metal receptor"/>
    <property type="match status" value="1"/>
</dbReference>
<dbReference type="PROSITE" id="PS50983">
    <property type="entry name" value="FE_B12_PBP"/>
    <property type="match status" value="1"/>
</dbReference>
<dbReference type="KEGG" id="lng:BSQ50_10690"/>
<keyword evidence="2" id="KW-0472">Membrane</keyword>
<dbReference type="InterPro" id="IPR050902">
    <property type="entry name" value="ABC_Transporter_SBP"/>
</dbReference>
<evidence type="ECO:0000259" key="3">
    <source>
        <dbReference type="PROSITE" id="PS50983"/>
    </source>
</evidence>
<dbReference type="Pfam" id="PF01497">
    <property type="entry name" value="Peripla_BP_2"/>
    <property type="match status" value="1"/>
</dbReference>
<keyword evidence="5" id="KW-1185">Reference proteome</keyword>
<reference evidence="4 5" key="1">
    <citation type="submission" date="2016-11" db="EMBL/GenBank/DDBJ databases">
        <title>Interaction between Lactobacillus species and yeast in water kefir.</title>
        <authorList>
            <person name="Behr J."/>
            <person name="Xu D."/>
            <person name="Vogel R.F."/>
        </authorList>
    </citation>
    <scope>NUCLEOTIDE SEQUENCE [LARGE SCALE GENOMIC DNA]</scope>
    <source>
        <strain evidence="4 5">TMW 1.1827</strain>
    </source>
</reference>
<accession>A0A3S6QXZ4</accession>
<proteinExistence type="inferred from homology"/>
<feature type="transmembrane region" description="Helical" evidence="2">
    <location>
        <begin position="7"/>
        <end position="28"/>
    </location>
</feature>